<feature type="transmembrane region" description="Helical" evidence="2">
    <location>
        <begin position="77"/>
        <end position="96"/>
    </location>
</feature>
<dbReference type="Proteomes" id="UP000247498">
    <property type="component" value="Unassembled WGS sequence"/>
</dbReference>
<evidence type="ECO:0000313" key="3">
    <source>
        <dbReference type="EMBL" id="GBF94124.1"/>
    </source>
</evidence>
<dbReference type="InParanoid" id="A0A2V0P2M1"/>
<keyword evidence="2" id="KW-0812">Transmembrane</keyword>
<feature type="compositionally biased region" description="Low complexity" evidence="1">
    <location>
        <begin position="206"/>
        <end position="218"/>
    </location>
</feature>
<evidence type="ECO:0000256" key="2">
    <source>
        <dbReference type="SAM" id="Phobius"/>
    </source>
</evidence>
<dbReference type="OrthoDB" id="10441456at2759"/>
<evidence type="ECO:0000313" key="4">
    <source>
        <dbReference type="Proteomes" id="UP000247498"/>
    </source>
</evidence>
<reference evidence="3 4" key="1">
    <citation type="journal article" date="2018" name="Sci. Rep.">
        <title>Raphidocelis subcapitata (=Pseudokirchneriella subcapitata) provides an insight into genome evolution and environmental adaptations in the Sphaeropleales.</title>
        <authorList>
            <person name="Suzuki S."/>
            <person name="Yamaguchi H."/>
            <person name="Nakajima N."/>
            <person name="Kawachi M."/>
        </authorList>
    </citation>
    <scope>NUCLEOTIDE SEQUENCE [LARGE SCALE GENOMIC DNA]</scope>
    <source>
        <strain evidence="3 4">NIES-35</strain>
    </source>
</reference>
<feature type="region of interest" description="Disordered" evidence="1">
    <location>
        <begin position="114"/>
        <end position="239"/>
    </location>
</feature>
<comment type="caution">
    <text evidence="3">The sequence shown here is derived from an EMBL/GenBank/DDBJ whole genome shotgun (WGS) entry which is preliminary data.</text>
</comment>
<dbReference type="EMBL" id="BDRX01000048">
    <property type="protein sequence ID" value="GBF94124.1"/>
    <property type="molecule type" value="Genomic_DNA"/>
</dbReference>
<keyword evidence="4" id="KW-1185">Reference proteome</keyword>
<dbReference type="AlphaFoldDB" id="A0A2V0P2M1"/>
<name>A0A2V0P2M1_9CHLO</name>
<keyword evidence="2" id="KW-1133">Transmembrane helix</keyword>
<feature type="compositionally biased region" description="Low complexity" evidence="1">
    <location>
        <begin position="165"/>
        <end position="184"/>
    </location>
</feature>
<feature type="transmembrane region" description="Helical" evidence="2">
    <location>
        <begin position="17"/>
        <end position="38"/>
    </location>
</feature>
<accession>A0A2V0P2M1</accession>
<organism evidence="3 4">
    <name type="scientific">Raphidocelis subcapitata</name>
    <dbReference type="NCBI Taxonomy" id="307507"/>
    <lineage>
        <taxon>Eukaryota</taxon>
        <taxon>Viridiplantae</taxon>
        <taxon>Chlorophyta</taxon>
        <taxon>core chlorophytes</taxon>
        <taxon>Chlorophyceae</taxon>
        <taxon>CS clade</taxon>
        <taxon>Sphaeropleales</taxon>
        <taxon>Selenastraceae</taxon>
        <taxon>Raphidocelis</taxon>
    </lineage>
</organism>
<evidence type="ECO:0000256" key="1">
    <source>
        <dbReference type="SAM" id="MobiDB-lite"/>
    </source>
</evidence>
<keyword evidence="2" id="KW-0472">Membrane</keyword>
<feature type="compositionally biased region" description="Low complexity" evidence="1">
    <location>
        <begin position="123"/>
        <end position="145"/>
    </location>
</feature>
<proteinExistence type="predicted"/>
<protein>
    <submittedName>
        <fullName evidence="3">Uncharacterized protein</fullName>
    </submittedName>
</protein>
<gene>
    <name evidence="3" type="ORF">Rsub_07111</name>
</gene>
<sequence>MCTGHCYWGTQTRPNKIAWGFVCSMVLIGAGFWIPGIITTRGCLADYYECDSSLQDRDSAAGTRDALACVARYKSCITVPAIIWAVGWLFLVLSWLPCTYFCCCSRGPHAPPSPSARGLSTPAFGSAPHSSSGGSSTSRGAYAGSTPRAYISPRAPPGHYKPSQGSGSPRAPRAGGPPRGPFSADGAPRVPRSSNGSPRAHHAHGSPRAPHPSRSAPGGYAAGAMQPPVPAHMPRPSRP</sequence>